<evidence type="ECO:0000259" key="4">
    <source>
        <dbReference type="PROSITE" id="PS01124"/>
    </source>
</evidence>
<dbReference type="InterPro" id="IPR018062">
    <property type="entry name" value="HTH_AraC-typ_CS"/>
</dbReference>
<sequence length="292" mass="32806">MKPSFEKLVPDADQSFRCFDRATLTAPLKWHRHPEVELTYVESGSGSRLVGDHIGEYSDHDLVLVGSNLPHTWSSDAFRDKKYDLHAATVVQFRPDFLGTEFFEVAEMKQVRQMLDDASSGLWFPATEAHIIGKRMNAMISLTGGERLLSLLSCLHDLSQSAASKPLASSGYTGPATQEAESRIRIVCDHIQQNFSDPEFSASELADLLYMNASAFSRFFKQATGRTPSSYINELRIGYACRQLIETDRGILQIGFDSGFSSTSYFNRTFRALRDLTPREYRAEYAKFGEPA</sequence>
<evidence type="ECO:0000256" key="1">
    <source>
        <dbReference type="ARBA" id="ARBA00023015"/>
    </source>
</evidence>
<dbReference type="InterPro" id="IPR014710">
    <property type="entry name" value="RmlC-like_jellyroll"/>
</dbReference>
<gene>
    <name evidence="5" type="ORF">NB063_27115</name>
</gene>
<reference evidence="5 6" key="1">
    <citation type="journal article" date="2022" name="Syst. Appl. Microbiol.">
        <title>Rhodopirellula aestuarii sp. nov., a novel member of the genus Rhodopirellula isolated from brackish sediments collected in the Tagus River estuary, Portugal.</title>
        <authorList>
            <person name="Vitorino I.R."/>
            <person name="Klimek D."/>
            <person name="Calusinska M."/>
            <person name="Lobo-da-Cunha A."/>
            <person name="Vasconcelos V."/>
            <person name="Lage O.M."/>
        </authorList>
    </citation>
    <scope>NUCLEOTIDE SEQUENCE [LARGE SCALE GENOMIC DNA]</scope>
    <source>
        <strain evidence="5 6">ICT_H3.1</strain>
    </source>
</reference>
<dbReference type="PANTHER" id="PTHR43280">
    <property type="entry name" value="ARAC-FAMILY TRANSCRIPTIONAL REGULATOR"/>
    <property type="match status" value="1"/>
</dbReference>
<dbReference type="Pfam" id="PF12833">
    <property type="entry name" value="HTH_18"/>
    <property type="match status" value="1"/>
</dbReference>
<name>A0ABT0UCW3_9BACT</name>
<feature type="domain" description="HTH araC/xylS-type" evidence="4">
    <location>
        <begin position="185"/>
        <end position="284"/>
    </location>
</feature>
<dbReference type="InterPro" id="IPR011051">
    <property type="entry name" value="RmlC_Cupin_sf"/>
</dbReference>
<evidence type="ECO:0000256" key="2">
    <source>
        <dbReference type="ARBA" id="ARBA00023125"/>
    </source>
</evidence>
<dbReference type="Gene3D" id="2.60.120.10">
    <property type="entry name" value="Jelly Rolls"/>
    <property type="match status" value="1"/>
</dbReference>
<dbReference type="CDD" id="cd06976">
    <property type="entry name" value="cupin_MtlR-like_N"/>
    <property type="match status" value="1"/>
</dbReference>
<keyword evidence="1" id="KW-0805">Transcription regulation</keyword>
<dbReference type="Proteomes" id="UP001202961">
    <property type="component" value="Unassembled WGS sequence"/>
</dbReference>
<dbReference type="PROSITE" id="PS01124">
    <property type="entry name" value="HTH_ARAC_FAMILY_2"/>
    <property type="match status" value="1"/>
</dbReference>
<evidence type="ECO:0000256" key="3">
    <source>
        <dbReference type="ARBA" id="ARBA00023163"/>
    </source>
</evidence>
<evidence type="ECO:0000313" key="5">
    <source>
        <dbReference type="EMBL" id="MCM2374305.1"/>
    </source>
</evidence>
<organism evidence="5 6">
    <name type="scientific">Aporhodopirellula aestuarii</name>
    <dbReference type="NCBI Taxonomy" id="2950107"/>
    <lineage>
        <taxon>Bacteria</taxon>
        <taxon>Pseudomonadati</taxon>
        <taxon>Planctomycetota</taxon>
        <taxon>Planctomycetia</taxon>
        <taxon>Pirellulales</taxon>
        <taxon>Pirellulaceae</taxon>
        <taxon>Aporhodopirellula</taxon>
    </lineage>
</organism>
<keyword evidence="3" id="KW-0804">Transcription</keyword>
<dbReference type="PROSITE" id="PS00041">
    <property type="entry name" value="HTH_ARAC_FAMILY_1"/>
    <property type="match status" value="1"/>
</dbReference>
<dbReference type="PANTHER" id="PTHR43280:SF27">
    <property type="entry name" value="TRANSCRIPTIONAL REGULATOR MTLR"/>
    <property type="match status" value="1"/>
</dbReference>
<keyword evidence="6" id="KW-1185">Reference proteome</keyword>
<dbReference type="InterPro" id="IPR009057">
    <property type="entry name" value="Homeodomain-like_sf"/>
</dbReference>
<dbReference type="SUPFAM" id="SSF46689">
    <property type="entry name" value="Homeodomain-like"/>
    <property type="match status" value="2"/>
</dbReference>
<proteinExistence type="predicted"/>
<dbReference type="SUPFAM" id="SSF51182">
    <property type="entry name" value="RmlC-like cupins"/>
    <property type="match status" value="1"/>
</dbReference>
<protein>
    <submittedName>
        <fullName evidence="5">AraC family transcriptional regulator</fullName>
    </submittedName>
</protein>
<dbReference type="InterPro" id="IPR018060">
    <property type="entry name" value="HTH_AraC"/>
</dbReference>
<evidence type="ECO:0000313" key="6">
    <source>
        <dbReference type="Proteomes" id="UP001202961"/>
    </source>
</evidence>
<accession>A0ABT0UCW3</accession>
<dbReference type="RefSeq" id="WP_250932194.1">
    <property type="nucleotide sequence ID" value="NZ_JAMQBK010000083.1"/>
</dbReference>
<dbReference type="SMART" id="SM00342">
    <property type="entry name" value="HTH_ARAC"/>
    <property type="match status" value="1"/>
</dbReference>
<dbReference type="EMBL" id="JAMQBK010000083">
    <property type="protein sequence ID" value="MCM2374305.1"/>
    <property type="molecule type" value="Genomic_DNA"/>
</dbReference>
<comment type="caution">
    <text evidence="5">The sequence shown here is derived from an EMBL/GenBank/DDBJ whole genome shotgun (WGS) entry which is preliminary data.</text>
</comment>
<keyword evidence="2" id="KW-0238">DNA-binding</keyword>
<dbReference type="PRINTS" id="PR00032">
    <property type="entry name" value="HTHARAC"/>
</dbReference>
<dbReference type="Gene3D" id="1.10.10.60">
    <property type="entry name" value="Homeodomain-like"/>
    <property type="match status" value="2"/>
</dbReference>
<dbReference type="InterPro" id="IPR020449">
    <property type="entry name" value="Tscrpt_reg_AraC-type_HTH"/>
</dbReference>